<comment type="caution">
    <text evidence="1">The sequence shown here is derived from an EMBL/GenBank/DDBJ whole genome shotgun (WGS) entry which is preliminary data.</text>
</comment>
<sequence>MMSQQVSMNQDVIDPAIAGRRQEDDFVSHGVQSVFGRRAAEFAAIDDDAIEIA</sequence>
<evidence type="ECO:0000313" key="1">
    <source>
        <dbReference type="EMBL" id="GCC47944.1"/>
    </source>
</evidence>
<dbReference type="Proteomes" id="UP000287033">
    <property type="component" value="Unassembled WGS sequence"/>
</dbReference>
<protein>
    <submittedName>
        <fullName evidence="1">Uncharacterized protein</fullName>
    </submittedName>
</protein>
<reference evidence="1 2" key="1">
    <citation type="journal article" date="2018" name="Nat. Ecol. Evol.">
        <title>Shark genomes provide insights into elasmobranch evolution and the origin of vertebrates.</title>
        <authorList>
            <person name="Hara Y"/>
            <person name="Yamaguchi K"/>
            <person name="Onimaru K"/>
            <person name="Kadota M"/>
            <person name="Koyanagi M"/>
            <person name="Keeley SD"/>
            <person name="Tatsumi K"/>
            <person name="Tanaka K"/>
            <person name="Motone F"/>
            <person name="Kageyama Y"/>
            <person name="Nozu R"/>
            <person name="Adachi N"/>
            <person name="Nishimura O"/>
            <person name="Nakagawa R"/>
            <person name="Tanegashima C"/>
            <person name="Kiyatake I"/>
            <person name="Matsumoto R"/>
            <person name="Murakumo K"/>
            <person name="Nishida K"/>
            <person name="Terakita A"/>
            <person name="Kuratani S"/>
            <person name="Sato K"/>
            <person name="Hyodo S Kuraku.S."/>
        </authorList>
    </citation>
    <scope>NUCLEOTIDE SEQUENCE [LARGE SCALE GENOMIC DNA]</scope>
</reference>
<organism evidence="1 2">
    <name type="scientific">Chiloscyllium punctatum</name>
    <name type="common">Brownbanded bambooshark</name>
    <name type="synonym">Hemiscyllium punctatum</name>
    <dbReference type="NCBI Taxonomy" id="137246"/>
    <lineage>
        <taxon>Eukaryota</taxon>
        <taxon>Metazoa</taxon>
        <taxon>Chordata</taxon>
        <taxon>Craniata</taxon>
        <taxon>Vertebrata</taxon>
        <taxon>Chondrichthyes</taxon>
        <taxon>Elasmobranchii</taxon>
        <taxon>Galeomorphii</taxon>
        <taxon>Galeoidea</taxon>
        <taxon>Orectolobiformes</taxon>
        <taxon>Hemiscylliidae</taxon>
        <taxon>Chiloscyllium</taxon>
    </lineage>
</organism>
<proteinExistence type="predicted"/>
<name>A0A401TZ73_CHIPU</name>
<accession>A0A401TZ73</accession>
<keyword evidence="2" id="KW-1185">Reference proteome</keyword>
<dbReference type="AlphaFoldDB" id="A0A401TZ73"/>
<evidence type="ECO:0000313" key="2">
    <source>
        <dbReference type="Proteomes" id="UP000287033"/>
    </source>
</evidence>
<gene>
    <name evidence="1" type="ORF">chiPu_0032091</name>
</gene>
<feature type="non-terminal residue" evidence="1">
    <location>
        <position position="53"/>
    </location>
</feature>
<dbReference type="EMBL" id="BEZZ01227369">
    <property type="protein sequence ID" value="GCC47944.1"/>
    <property type="molecule type" value="Genomic_DNA"/>
</dbReference>